<proteinExistence type="predicted"/>
<organism evidence="3 4">
    <name type="scientific">Cardiocondyla obscurior</name>
    <dbReference type="NCBI Taxonomy" id="286306"/>
    <lineage>
        <taxon>Eukaryota</taxon>
        <taxon>Metazoa</taxon>
        <taxon>Ecdysozoa</taxon>
        <taxon>Arthropoda</taxon>
        <taxon>Hexapoda</taxon>
        <taxon>Insecta</taxon>
        <taxon>Pterygota</taxon>
        <taxon>Neoptera</taxon>
        <taxon>Endopterygota</taxon>
        <taxon>Hymenoptera</taxon>
        <taxon>Apocrita</taxon>
        <taxon>Aculeata</taxon>
        <taxon>Formicoidea</taxon>
        <taxon>Formicidae</taxon>
        <taxon>Myrmicinae</taxon>
        <taxon>Cardiocondyla</taxon>
    </lineage>
</organism>
<keyword evidence="4" id="KW-1185">Reference proteome</keyword>
<evidence type="ECO:0000313" key="3">
    <source>
        <dbReference type="EMBL" id="KAL0102498.1"/>
    </source>
</evidence>
<comment type="caution">
    <text evidence="3">The sequence shown here is derived from an EMBL/GenBank/DDBJ whole genome shotgun (WGS) entry which is preliminary data.</text>
</comment>
<protein>
    <recommendedName>
        <fullName evidence="5">Transmembrane protein</fullName>
    </recommendedName>
</protein>
<reference evidence="3 4" key="1">
    <citation type="submission" date="2023-03" db="EMBL/GenBank/DDBJ databases">
        <title>High recombination rates correlate with genetic variation in Cardiocondyla obscurior ants.</title>
        <authorList>
            <person name="Errbii M."/>
        </authorList>
    </citation>
    <scope>NUCLEOTIDE SEQUENCE [LARGE SCALE GENOMIC DNA]</scope>
    <source>
        <strain evidence="3">Alpha-2009</strain>
        <tissue evidence="3">Whole body</tissue>
    </source>
</reference>
<dbReference type="Proteomes" id="UP001430953">
    <property type="component" value="Unassembled WGS sequence"/>
</dbReference>
<evidence type="ECO:0000256" key="2">
    <source>
        <dbReference type="SAM" id="Phobius"/>
    </source>
</evidence>
<sequence>MGDENVHARGGKRDTRSLVKSQNIFRATHRSFMISVTRGLATEGTRAIRPCDGIWRLCRLMLYTYVNRTGCCAVCKTNIRREPPAALFFTEFPEWNNYRSERVATKNTRILSILVIIPRYERRERARRCGTARRKRDSGVATSRLHSFGQEIVIPAFISGRRSRDVRSHRETIVAWKRKEKKKKEGKKKRERKKNPRNSRRALKKQPEHLLSSFHPPIFSLSLSPFLSSVFRLAPLCTTRSPFIDPVSTNISFICKTHDLYRSTRAPFFFSSPLLSIHKQGEEERKREREADRTRAREREKERIKLARTAWLVQVGKVRESLLKDRFFLQHFFFLFFFLILRNIHSKKVTSMSTRRVYLIGEIKKKKIPDYLLVPLTLRHVERWQHSTYDHIARTCFQKLLAFRIQTVRNSF</sequence>
<accession>A0AAW2EGL0</accession>
<dbReference type="AlphaFoldDB" id="A0AAW2EGL0"/>
<keyword evidence="2" id="KW-0472">Membrane</keyword>
<feature type="transmembrane region" description="Helical" evidence="2">
    <location>
        <begin position="327"/>
        <end position="345"/>
    </location>
</feature>
<name>A0AAW2EGL0_9HYME</name>
<keyword evidence="2" id="KW-0812">Transmembrane</keyword>
<feature type="region of interest" description="Disordered" evidence="1">
    <location>
        <begin position="169"/>
        <end position="207"/>
    </location>
</feature>
<dbReference type="EMBL" id="JADYXP020000022">
    <property type="protein sequence ID" value="KAL0102498.1"/>
    <property type="molecule type" value="Genomic_DNA"/>
</dbReference>
<keyword evidence="2" id="KW-1133">Transmembrane helix</keyword>
<feature type="compositionally biased region" description="Basic residues" evidence="1">
    <location>
        <begin position="176"/>
        <end position="204"/>
    </location>
</feature>
<evidence type="ECO:0000256" key="1">
    <source>
        <dbReference type="SAM" id="MobiDB-lite"/>
    </source>
</evidence>
<evidence type="ECO:0000313" key="4">
    <source>
        <dbReference type="Proteomes" id="UP001430953"/>
    </source>
</evidence>
<gene>
    <name evidence="3" type="ORF">PUN28_018055</name>
</gene>
<evidence type="ECO:0008006" key="5">
    <source>
        <dbReference type="Google" id="ProtNLM"/>
    </source>
</evidence>